<dbReference type="EMBL" id="CP011452">
    <property type="protein sequence ID" value="AKH43415.1"/>
    <property type="molecule type" value="Genomic_DNA"/>
</dbReference>
<dbReference type="KEGG" id="aay:WYH_02384"/>
<organism evidence="2 3">
    <name type="scientific">Croceibacterium atlanticum</name>
    <dbReference type="NCBI Taxonomy" id="1267766"/>
    <lineage>
        <taxon>Bacteria</taxon>
        <taxon>Pseudomonadati</taxon>
        <taxon>Pseudomonadota</taxon>
        <taxon>Alphaproteobacteria</taxon>
        <taxon>Sphingomonadales</taxon>
        <taxon>Erythrobacteraceae</taxon>
        <taxon>Croceibacterium</taxon>
    </lineage>
</organism>
<dbReference type="Proteomes" id="UP000034392">
    <property type="component" value="Chromosome"/>
</dbReference>
<evidence type="ECO:0000259" key="1">
    <source>
        <dbReference type="Pfam" id="PF03703"/>
    </source>
</evidence>
<dbReference type="PANTHER" id="PTHR34473">
    <property type="entry name" value="UPF0699 TRANSMEMBRANE PROTEIN YDBS"/>
    <property type="match status" value="1"/>
</dbReference>
<accession>A0A0F7KXB4</accession>
<dbReference type="OrthoDB" id="8481729at2"/>
<name>A0A0F7KXB4_9SPHN</name>
<feature type="domain" description="YdbS-like PH" evidence="1">
    <location>
        <begin position="275"/>
        <end position="339"/>
    </location>
</feature>
<dbReference type="PATRIC" id="fig|1267766.3.peg.2411"/>
<reference evidence="2" key="1">
    <citation type="submission" date="2015-05" db="EMBL/GenBank/DDBJ databases">
        <title>The complete genome of Altererythrobacter atlanticus strain 26DY36.</title>
        <authorList>
            <person name="Wu Y.-H."/>
            <person name="Cheng H."/>
            <person name="Wu X.-W."/>
        </authorList>
    </citation>
    <scope>NUCLEOTIDE SEQUENCE [LARGE SCALE GENOMIC DNA]</scope>
    <source>
        <strain evidence="2">26DY36</strain>
    </source>
</reference>
<dbReference type="InterPro" id="IPR005182">
    <property type="entry name" value="YdbS-like_PH"/>
</dbReference>
<dbReference type="PANTHER" id="PTHR34473:SF2">
    <property type="entry name" value="UPF0699 TRANSMEMBRANE PROTEIN YDBT"/>
    <property type="match status" value="1"/>
</dbReference>
<evidence type="ECO:0000313" key="2">
    <source>
        <dbReference type="EMBL" id="AKH43415.1"/>
    </source>
</evidence>
<proteinExistence type="predicted"/>
<feature type="domain" description="YdbS-like PH" evidence="1">
    <location>
        <begin position="421"/>
        <end position="491"/>
    </location>
</feature>
<dbReference type="InterPro" id="IPR014529">
    <property type="entry name" value="UCP026631"/>
</dbReference>
<dbReference type="Pfam" id="PF03703">
    <property type="entry name" value="bPH_2"/>
    <property type="match status" value="3"/>
</dbReference>
<protein>
    <submittedName>
        <fullName evidence="2">Bacterial membrane flanked domain protein</fullName>
    </submittedName>
</protein>
<dbReference type="PIRSF" id="PIRSF026631">
    <property type="entry name" value="UCP026631"/>
    <property type="match status" value="1"/>
</dbReference>
<sequence length="508" mass="55573">MTEAGPPELGEWRRTSALGFVVSGIMALRHSAIPIVAIMFGARGWEGDAVWVGPLVLAILAANFLFSWVAWRHFRYRLGDHDISVEKGLLSRAARSVPYERIQDVSLEQALVPRLFGMVQVKFETGAGGKDELTIAYVSEEQGEALRETVRARKEGAATPLAESAEPGAAPQMKAEQGRLLFEMDLPRLLTFGLFEFSLVVFAVLAGLAQQVDFLLPFDVWDPDTWGSFLAGSEHWLAQFGIAARALAVIFAIGSLVMVGLATGIVRTGLRDWGFRLEETPKGLRRRRGLFTRTDVVMPLHRVQALKIGTGLLRRRFGWHDLSVISLAQDAKSSSHVVVPFGRMEEIAPVVETTGFTLPAQQIEWRRPSAKHRFDRALMAVLPLMLAGVVLAGSGHYWPALAAGLGGIALAFRQHFLWLHDRHAIDGGQLYIRRGWLAPRLDIGSRVKLQSVEIAQGPLAIRRGYADLIFGLAGGSLAMRGIGVEDARAIRGAVLGSIASVDFSRLPG</sequence>
<keyword evidence="3" id="KW-1185">Reference proteome</keyword>
<feature type="domain" description="YdbS-like PH" evidence="1">
    <location>
        <begin position="71"/>
        <end position="149"/>
    </location>
</feature>
<dbReference type="RefSeq" id="WP_156320134.1">
    <property type="nucleotide sequence ID" value="NZ_CP011452.2"/>
</dbReference>
<dbReference type="AlphaFoldDB" id="A0A0F7KXB4"/>
<evidence type="ECO:0000313" key="3">
    <source>
        <dbReference type="Proteomes" id="UP000034392"/>
    </source>
</evidence>
<dbReference type="STRING" id="1267766.WYH_02384"/>
<gene>
    <name evidence="2" type="ORF">WYH_02384</name>
</gene>